<feature type="transmembrane region" description="Helical" evidence="1">
    <location>
        <begin position="125"/>
        <end position="145"/>
    </location>
</feature>
<protein>
    <recommendedName>
        <fullName evidence="2">DUF6533 domain-containing protein</fullName>
    </recommendedName>
</protein>
<sequence length="313" mass="35724">MVIPHTILAQFVAQAGDLTLYQIHKYIQMSVITCYVLEAIATLPDEMRYVWPSDWSLMKMIYFFNKYSPFVDIVLLVQVDITSHDADACALQFQLLTYWLIVGVLCSEFILIVRTYALWGGDRHILYFNIYAAALMTPHAFYVAYDMLRINLKSFGDDAQMVRILGCMPAINDFGVWPAFVYMICAELMVVLSTLLKRYLDHASFADGSSRSSILLTTLYRDGTWFWAVVLVFSVVNLLMMFLAPRELSFLLQESLRTVHSALCTRVLLNLRKAAASTSYLGVGEFTVNTMAFESLPMFAPLSEEEFEMEIVE</sequence>
<proteinExistence type="predicted"/>
<dbReference type="Proteomes" id="UP000292957">
    <property type="component" value="Unassembled WGS sequence"/>
</dbReference>
<organism evidence="3">
    <name type="scientific">Dichomitus squalens</name>
    <dbReference type="NCBI Taxonomy" id="114155"/>
    <lineage>
        <taxon>Eukaryota</taxon>
        <taxon>Fungi</taxon>
        <taxon>Dikarya</taxon>
        <taxon>Basidiomycota</taxon>
        <taxon>Agaricomycotina</taxon>
        <taxon>Agaricomycetes</taxon>
        <taxon>Polyporales</taxon>
        <taxon>Polyporaceae</taxon>
        <taxon>Dichomitus</taxon>
    </lineage>
</organism>
<dbReference type="InterPro" id="IPR045340">
    <property type="entry name" value="DUF6533"/>
</dbReference>
<accession>A0A4Q9MQV5</accession>
<reference evidence="3" key="1">
    <citation type="submission" date="2019-01" db="EMBL/GenBank/DDBJ databases">
        <title>Draft genome sequences of three monokaryotic isolates of the white-rot basidiomycete fungus Dichomitus squalens.</title>
        <authorList>
            <consortium name="DOE Joint Genome Institute"/>
            <person name="Lopez S.C."/>
            <person name="Andreopoulos B."/>
            <person name="Pangilinan J."/>
            <person name="Lipzen A."/>
            <person name="Riley R."/>
            <person name="Ahrendt S."/>
            <person name="Ng V."/>
            <person name="Barry K."/>
            <person name="Daum C."/>
            <person name="Grigoriev I.V."/>
            <person name="Hilden K.S."/>
            <person name="Makela M.R."/>
            <person name="de Vries R.P."/>
        </authorList>
    </citation>
    <scope>NUCLEOTIDE SEQUENCE [LARGE SCALE GENOMIC DNA]</scope>
    <source>
        <strain evidence="3">OM18370.1</strain>
    </source>
</reference>
<name>A0A4Q9MQV5_9APHY</name>
<dbReference type="AlphaFoldDB" id="A0A4Q9MQV5"/>
<evidence type="ECO:0000313" key="3">
    <source>
        <dbReference type="EMBL" id="TBU29428.1"/>
    </source>
</evidence>
<keyword evidence="1" id="KW-0812">Transmembrane</keyword>
<gene>
    <name evidence="3" type="ORF">BD311DRAFT_271507</name>
</gene>
<evidence type="ECO:0000259" key="2">
    <source>
        <dbReference type="Pfam" id="PF20151"/>
    </source>
</evidence>
<feature type="transmembrane region" description="Helical" evidence="1">
    <location>
        <begin position="98"/>
        <end position="119"/>
    </location>
</feature>
<feature type="transmembrane region" description="Helical" evidence="1">
    <location>
        <begin position="174"/>
        <end position="196"/>
    </location>
</feature>
<keyword evidence="1" id="KW-0472">Membrane</keyword>
<evidence type="ECO:0000256" key="1">
    <source>
        <dbReference type="SAM" id="Phobius"/>
    </source>
</evidence>
<keyword evidence="1" id="KW-1133">Transmembrane helix</keyword>
<dbReference type="EMBL" id="ML143413">
    <property type="protein sequence ID" value="TBU29428.1"/>
    <property type="molecule type" value="Genomic_DNA"/>
</dbReference>
<dbReference type="OrthoDB" id="3350812at2759"/>
<feature type="transmembrane region" description="Helical" evidence="1">
    <location>
        <begin position="225"/>
        <end position="244"/>
    </location>
</feature>
<dbReference type="Pfam" id="PF20151">
    <property type="entry name" value="DUF6533"/>
    <property type="match status" value="1"/>
</dbReference>
<feature type="domain" description="DUF6533" evidence="2">
    <location>
        <begin position="26"/>
        <end position="70"/>
    </location>
</feature>